<dbReference type="SUPFAM" id="SSF52200">
    <property type="entry name" value="Toll/Interleukin receptor TIR domain"/>
    <property type="match status" value="1"/>
</dbReference>
<evidence type="ECO:0000256" key="3">
    <source>
        <dbReference type="PROSITE-ProRule" id="PRU00221"/>
    </source>
</evidence>
<reference evidence="7" key="1">
    <citation type="submission" date="2020-11" db="EMBL/GenBank/DDBJ databases">
        <title>Nocardia NEAU-351.nov., a novel actinomycete isolated from the cow dung.</title>
        <authorList>
            <person name="Zhang X."/>
        </authorList>
    </citation>
    <scope>NUCLEOTIDE SEQUENCE</scope>
    <source>
        <strain evidence="7">NEAU-351</strain>
    </source>
</reference>
<feature type="domain" description="TIR" evidence="5">
    <location>
        <begin position="7"/>
        <end position="132"/>
    </location>
</feature>
<dbReference type="EMBL" id="JADMLG010000011">
    <property type="protein sequence ID" value="MBH0779465.1"/>
    <property type="molecule type" value="Genomic_DNA"/>
</dbReference>
<dbReference type="SUPFAM" id="SSF52540">
    <property type="entry name" value="P-loop containing nucleoside triphosphate hydrolases"/>
    <property type="match status" value="1"/>
</dbReference>
<dbReference type="Gene3D" id="3.60.21.10">
    <property type="match status" value="1"/>
</dbReference>
<feature type="domain" description="NACHT" evidence="6">
    <location>
        <begin position="695"/>
        <end position="813"/>
    </location>
</feature>
<dbReference type="PROSITE" id="PS50837">
    <property type="entry name" value="NACHT"/>
    <property type="match status" value="1"/>
</dbReference>
<evidence type="ECO:0000256" key="2">
    <source>
        <dbReference type="ARBA" id="ARBA00022737"/>
    </source>
</evidence>
<dbReference type="SUPFAM" id="SSF141571">
    <property type="entry name" value="Pentapeptide repeat-like"/>
    <property type="match status" value="1"/>
</dbReference>
<dbReference type="SUPFAM" id="SSF50969">
    <property type="entry name" value="YVTN repeat-like/Quinoprotein amine dehydrogenase"/>
    <property type="match status" value="1"/>
</dbReference>
<dbReference type="InterPro" id="IPR007111">
    <property type="entry name" value="NACHT_NTPase"/>
</dbReference>
<dbReference type="InterPro" id="IPR019775">
    <property type="entry name" value="WD40_repeat_CS"/>
</dbReference>
<dbReference type="PROSITE" id="PS50294">
    <property type="entry name" value="WD_REPEATS_REGION"/>
    <property type="match status" value="9"/>
</dbReference>
<dbReference type="InterPro" id="IPR000157">
    <property type="entry name" value="TIR_dom"/>
</dbReference>
<dbReference type="Gene3D" id="3.40.50.300">
    <property type="entry name" value="P-loop containing nucleotide triphosphate hydrolases"/>
    <property type="match status" value="1"/>
</dbReference>
<dbReference type="InterPro" id="IPR011044">
    <property type="entry name" value="Quino_amine_DH_bsu"/>
</dbReference>
<dbReference type="Pfam" id="PF00805">
    <property type="entry name" value="Pentapeptide"/>
    <property type="match status" value="1"/>
</dbReference>
<dbReference type="PROSITE" id="PS50104">
    <property type="entry name" value="TIR"/>
    <property type="match status" value="1"/>
</dbReference>
<feature type="repeat" description="WD" evidence="3">
    <location>
        <begin position="1812"/>
        <end position="1853"/>
    </location>
</feature>
<dbReference type="PRINTS" id="PR00320">
    <property type="entry name" value="GPROTEINBRPT"/>
</dbReference>
<dbReference type="InterPro" id="IPR004843">
    <property type="entry name" value="Calcineurin-like_PHP"/>
</dbReference>
<feature type="repeat" description="WD" evidence="3">
    <location>
        <begin position="1688"/>
        <end position="1729"/>
    </location>
</feature>
<dbReference type="InterPro" id="IPR001680">
    <property type="entry name" value="WD40_rpt"/>
</dbReference>
<feature type="repeat" description="WD" evidence="3">
    <location>
        <begin position="1730"/>
        <end position="1769"/>
    </location>
</feature>
<feature type="repeat" description="WD" evidence="3">
    <location>
        <begin position="1266"/>
        <end position="1305"/>
    </location>
</feature>
<dbReference type="Pfam" id="PF22739">
    <property type="entry name" value="NA-iREase3"/>
    <property type="match status" value="1"/>
</dbReference>
<feature type="repeat" description="WD" evidence="3">
    <location>
        <begin position="1390"/>
        <end position="1431"/>
    </location>
</feature>
<proteinExistence type="predicted"/>
<dbReference type="Pfam" id="PF05729">
    <property type="entry name" value="NACHT"/>
    <property type="match status" value="1"/>
</dbReference>
<sequence length="1912" mass="207921">MTARGGLPRDFFISYSPADERWATWLAWQLEAAGHRTLIQAWDFVPGTNFIDFMDRGVRESVVVIAVLSDRYLASRYGTMEWQAAYRTDPGKLLPIRIADCALDGLLATLTYVDLVGVTSADEARRTLFERIGHLLEGRAKPRIAPNYPSVGMLEGIGGETSDLGHSDPSDLGPVESPLRRRTPVAAPVFPAAPDAAGKRHDGISVLHIAGPRFGRGMFGRDDPATAGELQSRVWANVTHLIDQGAPKPDLIVVTGDLTESGRPKEVDEALSFLTGLRVLLGLEPARLAIVPGNHDVSKAGCQAYFLQCEARDRFPQPPYFPKLDQFARLFAELYQGLDHLVFDIGQPWTLFPIPELHVVIAGLNSTMSATHRAADDYGQIGTPQAAWFAEQLRAFEERGWLRIGILRHDPVPGSNAADDDPALLRDADVLNRLLGARLHLLVHGPGPGGRLPDTLGKELVVMPAAAPGRDELIHITASGLVRYSAHSATPEKPEARVERAWPKADTALAAAAPETTDPRRIEAPTERNQVLDPHARLLERVTEICENRYPGARVRRVESDPPHLFVTHHNEGVAAQWRIGVRVGETTRQVVEDFLALDPEYGSEIVYRGAAPPRSLREQAASNGLRVRSFVEFQGLLDLDDYLAKQEARLRTDHRYPPNMYVPQRFRAMEEDDQRVHDDLVEELTRMVAADHGRFVLLLGDFGRGKTFALRELARRITATMPALIPIFVELRTLDKSHSVDGLVAAHLANHGEDRIDLKALRYMLREGRVVLLFDGFDELVTRISYEFAADHLQTLLQAAEGKAKIIVAGRTQHFESRAQVLTALGERVGLLRERRILAIEDFGESQIMAFLTNRYDGDEQRAASRMRLITGLQDLLGLARNPRMLGFIADLDERRLRTAAGAKQAVGPAGLYRQILESWLSFEATRVAGVAGGQPGLRLPDLWQAVTAFALRCWEIGEPYLRLSELTEVARSLVDLTGPNRMSVQQSAHAIGSGSLLVRTDENLFGFIHTSVMEWLVADHIAEQFGAGVAHPPQLSHAPLSQLSIDFLGDLADPRPARAWAEAVLADPDADVHARTNALRLTTRMRTAPTADLRDAVLIGEDLSYRDLRGVDLSGADLTDARLVGTNLAGANLRGARLVGARLDEAVLTDADLTDADLTRARLARADLTGARAVGSRWARAALVEATGRPLGTDLLGAAVVPGAAAQTEFAPAAVGVRHGFDARHGRLPQPVAYSPDGGMLATGSDDGGVLICDSETGRPLRTLQTHRARTFAVGYTDTVLVTGSGDGTVGLWDVTSGELRRIIHGHKDWPWPVVLNETGTVLATGDAEGVLRLWSLPGGDLRHTCRAETGHELIYSMAFNGALLAASYRDGTVRLWNVETGARTGQFTAVSGAVFRIAFSPDGRLLATGGANGALALWDPFTGTRVHRLHGHTGRVYTLAFHPTRPILASGDTEGSVRIWDAGSGASTHVCAEHGAAIYWMAFDPTGSVLASGDSAGLVCLRDGVNAELRHQLSTHTGSIWPFAFRPDGAQLAVTDDQFTTRLWDPVTGACRHTLTGHGRQVTSVSFNADGTLLACRGNDGVVRIWDPVTGRMTRPLIGSRDRLFTFESAAFSAVRPNLIGTVGNDGRLGLFDLGGDAYDRHISVEAAPVWAFAFDPTGELLATANDDDTVVIWVQNTGALHTVCGEHRGRVRSIAFSADGAVMVTGCDDSMVRIWDVQSGQLLRTLRGHTDRVYAVLTHGDRLVSASWDGTARIWDTATGECAHVLERHTSRLWAAAIDTATGVLATGGDDLVVRLWDVATGRHLHTLEGHKRRVWSLAFRPGGGLLASGGDDGNTILWDTDADSPAIRATLLGLPEGWAALAPDGRYKFDGAIAGQFWQVIGMSRFEIGELDPYLPEVRRMTAAEPF</sequence>
<dbReference type="InterPro" id="IPR027417">
    <property type="entry name" value="P-loop_NTPase"/>
</dbReference>
<evidence type="ECO:0000259" key="5">
    <source>
        <dbReference type="PROSITE" id="PS50104"/>
    </source>
</evidence>
<protein>
    <submittedName>
        <fullName evidence="7">TIR domain-containing protein</fullName>
    </submittedName>
</protein>
<dbReference type="InterPro" id="IPR015943">
    <property type="entry name" value="WD40/YVTN_repeat-like_dom_sf"/>
</dbReference>
<evidence type="ECO:0000256" key="1">
    <source>
        <dbReference type="ARBA" id="ARBA00022574"/>
    </source>
</evidence>
<keyword evidence="2" id="KW-0677">Repeat</keyword>
<dbReference type="GO" id="GO:0007165">
    <property type="term" value="P:signal transduction"/>
    <property type="evidence" value="ECO:0007669"/>
    <property type="project" value="InterPro"/>
</dbReference>
<dbReference type="InterPro" id="IPR029052">
    <property type="entry name" value="Metallo-depent_PP-like"/>
</dbReference>
<evidence type="ECO:0000259" key="6">
    <source>
        <dbReference type="PROSITE" id="PS50837"/>
    </source>
</evidence>
<keyword evidence="8" id="KW-1185">Reference proteome</keyword>
<dbReference type="PROSITE" id="PS00678">
    <property type="entry name" value="WD_REPEATS_1"/>
    <property type="match status" value="5"/>
</dbReference>
<dbReference type="Proteomes" id="UP000655751">
    <property type="component" value="Unassembled WGS sequence"/>
</dbReference>
<dbReference type="Gene3D" id="3.40.50.10140">
    <property type="entry name" value="Toll/interleukin-1 receptor homology (TIR) domain"/>
    <property type="match status" value="1"/>
</dbReference>
<keyword evidence="1 3" id="KW-0853">WD repeat</keyword>
<dbReference type="Pfam" id="PF00400">
    <property type="entry name" value="WD40"/>
    <property type="match status" value="11"/>
</dbReference>
<dbReference type="InterPro" id="IPR020472">
    <property type="entry name" value="WD40_PAC1"/>
</dbReference>
<evidence type="ECO:0000256" key="4">
    <source>
        <dbReference type="SAM" id="MobiDB-lite"/>
    </source>
</evidence>
<feature type="repeat" description="WD" evidence="3">
    <location>
        <begin position="1770"/>
        <end position="1811"/>
    </location>
</feature>
<dbReference type="Gene3D" id="2.130.10.10">
    <property type="entry name" value="YVTN repeat-like/Quinoprotein amine dehydrogenase"/>
    <property type="match status" value="5"/>
</dbReference>
<dbReference type="PANTHER" id="PTHR19879:SF9">
    <property type="entry name" value="TRANSCRIPTION INITIATION FACTOR TFIID SUBUNIT 5"/>
    <property type="match status" value="1"/>
</dbReference>
<dbReference type="Gene3D" id="2.160.20.80">
    <property type="entry name" value="E3 ubiquitin-protein ligase SopA"/>
    <property type="match status" value="1"/>
</dbReference>
<feature type="repeat" description="WD" evidence="3">
    <location>
        <begin position="1558"/>
        <end position="1599"/>
    </location>
</feature>
<evidence type="ECO:0000313" key="7">
    <source>
        <dbReference type="EMBL" id="MBH0779465.1"/>
    </source>
</evidence>
<name>A0A931N2G0_9NOCA</name>
<dbReference type="SMART" id="SM00255">
    <property type="entry name" value="TIR"/>
    <property type="match status" value="1"/>
</dbReference>
<feature type="repeat" description="WD" evidence="3">
    <location>
        <begin position="1306"/>
        <end position="1347"/>
    </location>
</feature>
<dbReference type="InterPro" id="IPR001646">
    <property type="entry name" value="5peptide_repeat"/>
</dbReference>
<dbReference type="SUPFAM" id="SSF50978">
    <property type="entry name" value="WD40 repeat-like"/>
    <property type="match status" value="2"/>
</dbReference>
<dbReference type="InterPro" id="IPR035897">
    <property type="entry name" value="Toll_tir_struct_dom_sf"/>
</dbReference>
<comment type="caution">
    <text evidence="7">The sequence shown here is derived from an EMBL/GenBank/DDBJ whole genome shotgun (WGS) entry which is preliminary data.</text>
</comment>
<feature type="region of interest" description="Disordered" evidence="4">
    <location>
        <begin position="158"/>
        <end position="178"/>
    </location>
</feature>
<accession>A0A931N2G0</accession>
<dbReference type="SMART" id="SM00320">
    <property type="entry name" value="WD40"/>
    <property type="match status" value="15"/>
</dbReference>
<feature type="repeat" description="WD" evidence="3">
    <location>
        <begin position="1363"/>
        <end position="1389"/>
    </location>
</feature>
<gene>
    <name evidence="7" type="ORF">IT779_24665</name>
</gene>
<dbReference type="PROSITE" id="PS50082">
    <property type="entry name" value="WD_REPEATS_2"/>
    <property type="match status" value="12"/>
</dbReference>
<feature type="repeat" description="WD" evidence="3">
    <location>
        <begin position="1432"/>
        <end position="1473"/>
    </location>
</feature>
<dbReference type="GO" id="GO:0016787">
    <property type="term" value="F:hydrolase activity"/>
    <property type="evidence" value="ECO:0007669"/>
    <property type="project" value="InterPro"/>
</dbReference>
<dbReference type="PANTHER" id="PTHR19879">
    <property type="entry name" value="TRANSCRIPTION INITIATION FACTOR TFIID"/>
    <property type="match status" value="1"/>
</dbReference>
<dbReference type="SUPFAM" id="SSF56300">
    <property type="entry name" value="Metallo-dependent phosphatases"/>
    <property type="match status" value="1"/>
</dbReference>
<dbReference type="CDD" id="cd00200">
    <property type="entry name" value="WD40"/>
    <property type="match status" value="2"/>
</dbReference>
<feature type="repeat" description="WD" evidence="3">
    <location>
        <begin position="1516"/>
        <end position="1557"/>
    </location>
</feature>
<evidence type="ECO:0000313" key="8">
    <source>
        <dbReference type="Proteomes" id="UP000655751"/>
    </source>
</evidence>
<dbReference type="Pfam" id="PF00149">
    <property type="entry name" value="Metallophos"/>
    <property type="match status" value="1"/>
</dbReference>
<dbReference type="RefSeq" id="WP_332838950.1">
    <property type="nucleotide sequence ID" value="NZ_JADMLG010000011.1"/>
</dbReference>
<dbReference type="InterPro" id="IPR036322">
    <property type="entry name" value="WD40_repeat_dom_sf"/>
</dbReference>
<organism evidence="7 8">
    <name type="scientific">Nocardia bovistercoris</name>
    <dbReference type="NCBI Taxonomy" id="2785916"/>
    <lineage>
        <taxon>Bacteria</taxon>
        <taxon>Bacillati</taxon>
        <taxon>Actinomycetota</taxon>
        <taxon>Actinomycetes</taxon>
        <taxon>Mycobacteriales</taxon>
        <taxon>Nocardiaceae</taxon>
        <taxon>Nocardia</taxon>
    </lineage>
</organism>
<dbReference type="InterPro" id="IPR054571">
    <property type="entry name" value="NA-iREase3_dom"/>
</dbReference>
<dbReference type="Pfam" id="PF13676">
    <property type="entry name" value="TIR_2"/>
    <property type="match status" value="1"/>
</dbReference>
<feature type="repeat" description="WD" evidence="3">
    <location>
        <begin position="1646"/>
        <end position="1677"/>
    </location>
</feature>